<name>A0AAV9ZLF4_9AGAR</name>
<dbReference type="EMBL" id="JAWWNJ010000132">
    <property type="protein sequence ID" value="KAK6985085.1"/>
    <property type="molecule type" value="Genomic_DNA"/>
</dbReference>
<organism evidence="3 4">
    <name type="scientific">Favolaschia claudopus</name>
    <dbReference type="NCBI Taxonomy" id="2862362"/>
    <lineage>
        <taxon>Eukaryota</taxon>
        <taxon>Fungi</taxon>
        <taxon>Dikarya</taxon>
        <taxon>Basidiomycota</taxon>
        <taxon>Agaricomycotina</taxon>
        <taxon>Agaricomycetes</taxon>
        <taxon>Agaricomycetidae</taxon>
        <taxon>Agaricales</taxon>
        <taxon>Marasmiineae</taxon>
        <taxon>Mycenaceae</taxon>
        <taxon>Favolaschia</taxon>
    </lineage>
</organism>
<feature type="non-terminal residue" evidence="3">
    <location>
        <position position="1"/>
    </location>
</feature>
<evidence type="ECO:0000313" key="4">
    <source>
        <dbReference type="Proteomes" id="UP001362999"/>
    </source>
</evidence>
<feature type="domain" description="DUF6570" evidence="2">
    <location>
        <begin position="14"/>
        <end position="70"/>
    </location>
</feature>
<dbReference type="AlphaFoldDB" id="A0AAV9ZLF4"/>
<evidence type="ECO:0000313" key="3">
    <source>
        <dbReference type="EMBL" id="KAK6985085.1"/>
    </source>
</evidence>
<keyword evidence="4" id="KW-1185">Reference proteome</keyword>
<protein>
    <recommendedName>
        <fullName evidence="2">DUF6570 domain-containing protein</fullName>
    </recommendedName>
</protein>
<comment type="caution">
    <text evidence="3">The sequence shown here is derived from an EMBL/GenBank/DDBJ whole genome shotgun (WGS) entry which is preliminary data.</text>
</comment>
<accession>A0AAV9ZLF4</accession>
<reference evidence="3 4" key="1">
    <citation type="journal article" date="2024" name="J Genomics">
        <title>Draft genome sequencing and assembly of Favolaschia claudopus CIRM-BRFM 2984 isolated from oak limbs.</title>
        <authorList>
            <person name="Navarro D."/>
            <person name="Drula E."/>
            <person name="Chaduli D."/>
            <person name="Cazenave R."/>
            <person name="Ahrendt S."/>
            <person name="Wang J."/>
            <person name="Lipzen A."/>
            <person name="Daum C."/>
            <person name="Barry K."/>
            <person name="Grigoriev I.V."/>
            <person name="Favel A."/>
            <person name="Rosso M.N."/>
            <person name="Martin F."/>
        </authorList>
    </citation>
    <scope>NUCLEOTIDE SEQUENCE [LARGE SCALE GENOMIC DNA]</scope>
    <source>
        <strain evidence="3 4">CIRM-BRFM 2984</strain>
    </source>
</reference>
<dbReference type="InterPro" id="IPR046700">
    <property type="entry name" value="DUF6570"/>
</dbReference>
<sequence>KEGHEHVLDENKKVASVAERLPRLPNEVDMVIIRREGIELEGHVDFIVRREKVRDALLYKIAHDPHYADLGAPDPAMLAQLPENGSVAHLIPTCREGVQAGEGPSLPTGPVEASAGEQNEEGVVCHGPRRDACMFRLKATAAARRGPQVPFKTVSRSAPAGCRVQVRGLFGRVIIAVDRHHDRRAPPVDVVAPSIPSYLQSR</sequence>
<dbReference type="Proteomes" id="UP001362999">
    <property type="component" value="Unassembled WGS sequence"/>
</dbReference>
<feature type="region of interest" description="Disordered" evidence="1">
    <location>
        <begin position="100"/>
        <end position="121"/>
    </location>
</feature>
<gene>
    <name evidence="3" type="ORF">R3P38DRAFT_2574985</name>
</gene>
<evidence type="ECO:0000259" key="2">
    <source>
        <dbReference type="Pfam" id="PF20209"/>
    </source>
</evidence>
<evidence type="ECO:0000256" key="1">
    <source>
        <dbReference type="SAM" id="MobiDB-lite"/>
    </source>
</evidence>
<proteinExistence type="predicted"/>
<dbReference type="Pfam" id="PF20209">
    <property type="entry name" value="DUF6570"/>
    <property type="match status" value="1"/>
</dbReference>